<dbReference type="InterPro" id="IPR003851">
    <property type="entry name" value="Znf_Dof"/>
</dbReference>
<feature type="domain" description="Dof-type" evidence="10">
    <location>
        <begin position="1"/>
        <end position="43"/>
    </location>
</feature>
<dbReference type="GO" id="GO:0003700">
    <property type="term" value="F:DNA-binding transcription factor activity"/>
    <property type="evidence" value="ECO:0007669"/>
    <property type="project" value="InterPro"/>
</dbReference>
<reference evidence="11" key="1">
    <citation type="submission" date="2015-07" db="EMBL/GenBank/DDBJ databases">
        <title>Transcriptome Assembly of Anthurium amnicola.</title>
        <authorList>
            <person name="Suzuki J."/>
        </authorList>
    </citation>
    <scope>NUCLEOTIDE SEQUENCE</scope>
</reference>
<feature type="compositionally biased region" description="Low complexity" evidence="9">
    <location>
        <begin position="112"/>
        <end position="125"/>
    </location>
</feature>
<dbReference type="AlphaFoldDB" id="A0A1D1YVQ1"/>
<dbReference type="Pfam" id="PF02701">
    <property type="entry name" value="Zn_ribbon_Dof"/>
    <property type="match status" value="1"/>
</dbReference>
<comment type="subcellular location">
    <subcellularLocation>
        <location evidence="8">Nucleus</location>
    </subcellularLocation>
</comment>
<dbReference type="PANTHER" id="PTHR31089">
    <property type="entry name" value="CYCLIC DOF FACTOR 2"/>
    <property type="match status" value="1"/>
</dbReference>
<keyword evidence="2 8" id="KW-0863">Zinc-finger</keyword>
<organism evidence="11">
    <name type="scientific">Anthurium amnicola</name>
    <dbReference type="NCBI Taxonomy" id="1678845"/>
    <lineage>
        <taxon>Eukaryota</taxon>
        <taxon>Viridiplantae</taxon>
        <taxon>Streptophyta</taxon>
        <taxon>Embryophyta</taxon>
        <taxon>Tracheophyta</taxon>
        <taxon>Spermatophyta</taxon>
        <taxon>Magnoliopsida</taxon>
        <taxon>Liliopsida</taxon>
        <taxon>Araceae</taxon>
        <taxon>Pothoideae</taxon>
        <taxon>Potheae</taxon>
        <taxon>Anthurium</taxon>
    </lineage>
</organism>
<evidence type="ECO:0000259" key="10">
    <source>
        <dbReference type="PROSITE" id="PS50884"/>
    </source>
</evidence>
<keyword evidence="5 8" id="KW-0238">DNA-binding</keyword>
<proteinExistence type="predicted"/>
<dbReference type="PANTHER" id="PTHR31089:SF75">
    <property type="entry name" value="CYCLIC DOF FACTOR 2"/>
    <property type="match status" value="1"/>
</dbReference>
<evidence type="ECO:0000256" key="4">
    <source>
        <dbReference type="ARBA" id="ARBA00023015"/>
    </source>
</evidence>
<evidence type="ECO:0000256" key="2">
    <source>
        <dbReference type="ARBA" id="ARBA00022771"/>
    </source>
</evidence>
<accession>A0A1D1YVQ1</accession>
<gene>
    <name evidence="11" type="primary">DOF3.3_1</name>
    <name evidence="11" type="ORF">g.19634</name>
</gene>
<keyword evidence="7 8" id="KW-0539">Nucleus</keyword>
<evidence type="ECO:0000256" key="5">
    <source>
        <dbReference type="ARBA" id="ARBA00023125"/>
    </source>
</evidence>
<protein>
    <submittedName>
        <fullName evidence="11">Dof zinc finger protein DOF3.3</fullName>
    </submittedName>
</protein>
<evidence type="ECO:0000256" key="8">
    <source>
        <dbReference type="PROSITE-ProRule" id="PRU00071"/>
    </source>
</evidence>
<dbReference type="EMBL" id="GDJX01009232">
    <property type="protein sequence ID" value="JAT58704.1"/>
    <property type="molecule type" value="Transcribed_RNA"/>
</dbReference>
<evidence type="ECO:0000313" key="11">
    <source>
        <dbReference type="EMBL" id="JAT58704.1"/>
    </source>
</evidence>
<evidence type="ECO:0000256" key="3">
    <source>
        <dbReference type="ARBA" id="ARBA00022833"/>
    </source>
</evidence>
<feature type="region of interest" description="Disordered" evidence="9">
    <location>
        <begin position="101"/>
        <end position="149"/>
    </location>
</feature>
<evidence type="ECO:0000256" key="7">
    <source>
        <dbReference type="ARBA" id="ARBA00023242"/>
    </source>
</evidence>
<keyword evidence="3" id="KW-0862">Zinc</keyword>
<sequence>FCYYNNYNLGQPRHFCRGCQRYWTAGGAMRNLPVGAGRRKSKHSAYHHRLITISQASLHDVPHHTVPKPNETVLSFGSGMPTFYDTMASALNLVEQQRMSRCSGAVENGEGPSSESSATASNSPEKGGGNPFQVPASQNSGEHPPQAPPFDSIPWPYLWSSAPALCSTSYPIPFYPTIAWSVPWLAPPSSSHPNSGGFALNSPTLGKHPRDENTVTEINGESHLWIPKTLRIDDPEEAAKSSIWTAIGMKGHKAGGISKGGLFRGFDEAKPETSSHPVEISQVLQANPAALSRSLYFQDIL</sequence>
<keyword evidence="4" id="KW-0805">Transcription regulation</keyword>
<evidence type="ECO:0000256" key="1">
    <source>
        <dbReference type="ARBA" id="ARBA00022723"/>
    </source>
</evidence>
<dbReference type="GO" id="GO:0003677">
    <property type="term" value="F:DNA binding"/>
    <property type="evidence" value="ECO:0007669"/>
    <property type="project" value="UniProtKB-UniRule"/>
</dbReference>
<keyword evidence="6" id="KW-0804">Transcription</keyword>
<feature type="non-terminal residue" evidence="11">
    <location>
        <position position="1"/>
    </location>
</feature>
<dbReference type="InterPro" id="IPR045174">
    <property type="entry name" value="Dof"/>
</dbReference>
<dbReference type="GO" id="GO:0008270">
    <property type="term" value="F:zinc ion binding"/>
    <property type="evidence" value="ECO:0007669"/>
    <property type="project" value="UniProtKB-KW"/>
</dbReference>
<dbReference type="PROSITE" id="PS50884">
    <property type="entry name" value="ZF_DOF_2"/>
    <property type="match status" value="1"/>
</dbReference>
<name>A0A1D1YVQ1_9ARAE</name>
<dbReference type="GO" id="GO:0005634">
    <property type="term" value="C:nucleus"/>
    <property type="evidence" value="ECO:0007669"/>
    <property type="project" value="UniProtKB-SubCell"/>
</dbReference>
<evidence type="ECO:0000256" key="6">
    <source>
        <dbReference type="ARBA" id="ARBA00023163"/>
    </source>
</evidence>
<keyword evidence="1" id="KW-0479">Metal-binding</keyword>
<evidence type="ECO:0000256" key="9">
    <source>
        <dbReference type="SAM" id="MobiDB-lite"/>
    </source>
</evidence>